<keyword evidence="2" id="KW-0472">Membrane</keyword>
<feature type="domain" description="SGNH hydrolase-type esterase" evidence="3">
    <location>
        <begin position="47"/>
        <end position="338"/>
    </location>
</feature>
<keyword evidence="2" id="KW-1133">Transmembrane helix</keyword>
<organism evidence="4 5">
    <name type="scientific">Cryobacterium tepidiphilum</name>
    <dbReference type="NCBI Taxonomy" id="2486026"/>
    <lineage>
        <taxon>Bacteria</taxon>
        <taxon>Bacillati</taxon>
        <taxon>Actinomycetota</taxon>
        <taxon>Actinomycetes</taxon>
        <taxon>Micrococcales</taxon>
        <taxon>Microbacteriaceae</taxon>
        <taxon>Cryobacterium</taxon>
    </lineage>
</organism>
<gene>
    <name evidence="4" type="ORF">EEJ31_08540</name>
</gene>
<accession>A0A3M8L9T3</accession>
<keyword evidence="2" id="KW-0812">Transmembrane</keyword>
<dbReference type="GO" id="GO:0019433">
    <property type="term" value="P:triglyceride catabolic process"/>
    <property type="evidence" value="ECO:0007669"/>
    <property type="project" value="TreeGrafter"/>
</dbReference>
<proteinExistence type="predicted"/>
<dbReference type="CDD" id="cd01823">
    <property type="entry name" value="SEST_like"/>
    <property type="match status" value="1"/>
</dbReference>
<feature type="transmembrane region" description="Helical" evidence="2">
    <location>
        <begin position="387"/>
        <end position="405"/>
    </location>
</feature>
<feature type="disulfide bond" evidence="1">
    <location>
        <begin position="69"/>
        <end position="93"/>
    </location>
</feature>
<dbReference type="PANTHER" id="PTHR37981:SF1">
    <property type="entry name" value="SGNH HYDROLASE-TYPE ESTERASE DOMAIN-CONTAINING PROTEIN"/>
    <property type="match status" value="1"/>
</dbReference>
<evidence type="ECO:0000256" key="2">
    <source>
        <dbReference type="SAM" id="Phobius"/>
    </source>
</evidence>
<dbReference type="AlphaFoldDB" id="A0A3M8L9T3"/>
<protein>
    <submittedName>
        <fullName evidence="4">SGNH/GDSL hydrolase family protein</fullName>
    </submittedName>
</protein>
<dbReference type="RefSeq" id="WP_123045886.1">
    <property type="nucleotide sequence ID" value="NZ_RDSR01000012.1"/>
</dbReference>
<name>A0A3M8L9T3_9MICO</name>
<evidence type="ECO:0000313" key="5">
    <source>
        <dbReference type="Proteomes" id="UP000279859"/>
    </source>
</evidence>
<dbReference type="InterPro" id="IPR036514">
    <property type="entry name" value="SGNH_hydro_sf"/>
</dbReference>
<dbReference type="SUPFAM" id="SSF52266">
    <property type="entry name" value="SGNH hydrolase"/>
    <property type="match status" value="1"/>
</dbReference>
<dbReference type="OrthoDB" id="5503950at2"/>
<dbReference type="Proteomes" id="UP000279859">
    <property type="component" value="Unassembled WGS sequence"/>
</dbReference>
<evidence type="ECO:0000259" key="3">
    <source>
        <dbReference type="Pfam" id="PF13472"/>
    </source>
</evidence>
<dbReference type="Pfam" id="PF13472">
    <property type="entry name" value="Lipase_GDSL_2"/>
    <property type="match status" value="1"/>
</dbReference>
<feature type="disulfide bond" evidence="1">
    <location>
        <begin position="145"/>
        <end position="163"/>
    </location>
</feature>
<dbReference type="InterPro" id="IPR013830">
    <property type="entry name" value="SGNH_hydro"/>
</dbReference>
<dbReference type="Gene3D" id="3.40.50.1110">
    <property type="entry name" value="SGNH hydrolase"/>
    <property type="match status" value="1"/>
</dbReference>
<dbReference type="PANTHER" id="PTHR37981">
    <property type="entry name" value="LIPASE 2"/>
    <property type="match status" value="1"/>
</dbReference>
<comment type="caution">
    <text evidence="4">The sequence shown here is derived from an EMBL/GenBank/DDBJ whole genome shotgun (WGS) entry which is preliminary data.</text>
</comment>
<keyword evidence="1" id="KW-1015">Disulfide bond</keyword>
<keyword evidence="4" id="KW-0378">Hydrolase</keyword>
<evidence type="ECO:0000256" key="1">
    <source>
        <dbReference type="PIRSR" id="PIRSR637460-2"/>
    </source>
</evidence>
<dbReference type="InterPro" id="IPR037460">
    <property type="entry name" value="SEST-like"/>
</dbReference>
<keyword evidence="5" id="KW-1185">Reference proteome</keyword>
<evidence type="ECO:0000313" key="4">
    <source>
        <dbReference type="EMBL" id="RNE62263.1"/>
    </source>
</evidence>
<sequence length="426" mass="42714">MGVLRTVGVALALGLGLGLGLGLAAASAVPGMATAAGGHPSGLTYAALGDSYASGLGLPPYTNQPATGCFQSAANYAHTVASEWELQLSDASCSGAVAANIVRAPQETGEGTAPPQSTALSSDTDVVTVSIGGNDLGFAAIAEYCTALSAEGPITGDLQLDDCRSHFHPDAGTDLLQQRLTEVVEPAVHSALGGIAAAAPHAVVIVVGYPAITPDAAHTPAGGCFRSAVKAGSDSGRFAENAFPFTDADVPYLHGVEAGLSAMLKRQAEAAGALYIDAFDASQAHSACAAASEAYVNGITLRDLGGSTATPAPVPGSGAGAPAEFDVERGALHPNTAGVAFLATQVQTAMKAAFPAPTPTVSTPGPSPAADARSEWTLPLTFSPGTVIGIMVVLVATGAVVTVLWRRRQQEQDDMARDGESGSDRR</sequence>
<reference evidence="4 5" key="1">
    <citation type="submission" date="2018-11" db="EMBL/GenBank/DDBJ databases">
        <title>Cryobacterium sp. nov., isolated from rhizosphere soil of lettuce.</title>
        <authorList>
            <person name="Wang Y."/>
        </authorList>
    </citation>
    <scope>NUCLEOTIDE SEQUENCE [LARGE SCALE GENOMIC DNA]</scope>
    <source>
        <strain evidence="4 5">NEAU-85</strain>
    </source>
</reference>
<dbReference type="EMBL" id="RDSR01000012">
    <property type="protein sequence ID" value="RNE62263.1"/>
    <property type="molecule type" value="Genomic_DNA"/>
</dbReference>
<dbReference type="GO" id="GO:0004806">
    <property type="term" value="F:triacylglycerol lipase activity"/>
    <property type="evidence" value="ECO:0007669"/>
    <property type="project" value="TreeGrafter"/>
</dbReference>
<feature type="disulfide bond" evidence="1">
    <location>
        <begin position="224"/>
        <end position="288"/>
    </location>
</feature>